<dbReference type="Proteomes" id="UP000199029">
    <property type="component" value="Unassembled WGS sequence"/>
</dbReference>
<dbReference type="RefSeq" id="WP_092678260.1">
    <property type="nucleotide sequence ID" value="NZ_FOXS01000008.1"/>
</dbReference>
<reference evidence="2" key="1">
    <citation type="submission" date="2016-10" db="EMBL/GenBank/DDBJ databases">
        <authorList>
            <person name="Varghese N."/>
            <person name="Submissions S."/>
        </authorList>
    </citation>
    <scope>NUCLEOTIDE SEQUENCE [LARGE SCALE GENOMIC DNA]</scope>
    <source>
        <strain evidence="2">OR362-8,ATCC BAA-1266,JCM 13504</strain>
    </source>
</reference>
<dbReference type="AlphaFoldDB" id="A0A1I6BD11"/>
<dbReference type="OrthoDB" id="9909809at2"/>
<evidence type="ECO:0000313" key="2">
    <source>
        <dbReference type="Proteomes" id="UP000199029"/>
    </source>
</evidence>
<proteinExistence type="predicted"/>
<dbReference type="STRING" id="1227077.SAMN04515668_4365"/>
<organism evidence="1 2">
    <name type="scientific">Hymenobacter arizonensis</name>
    <name type="common">Siccationidurans arizonensis</name>
    <dbReference type="NCBI Taxonomy" id="1227077"/>
    <lineage>
        <taxon>Bacteria</taxon>
        <taxon>Pseudomonadati</taxon>
        <taxon>Bacteroidota</taxon>
        <taxon>Cytophagia</taxon>
        <taxon>Cytophagales</taxon>
        <taxon>Hymenobacteraceae</taxon>
        <taxon>Hymenobacter</taxon>
    </lineage>
</organism>
<protein>
    <submittedName>
        <fullName evidence="1">Uncharacterized protein</fullName>
    </submittedName>
</protein>
<sequence length="126" mass="13839">MHQVKDYPWGLVIADDRAGIPATCTVPLDGDELVVDVEALLATHWAGGNEGAGREVLQRFVPLGQYTKAPCGGFVNCFRVRSARGRTYYLYSGVNEVSNSCFVATLHSVWEDEDLGNKPHLPVLVY</sequence>
<accession>A0A1I6BD11</accession>
<keyword evidence="2" id="KW-1185">Reference proteome</keyword>
<name>A0A1I6BD11_HYMAR</name>
<gene>
    <name evidence="1" type="ORF">SAMN04515668_4365</name>
</gene>
<dbReference type="EMBL" id="FOXS01000008">
    <property type="protein sequence ID" value="SFQ78818.1"/>
    <property type="molecule type" value="Genomic_DNA"/>
</dbReference>
<evidence type="ECO:0000313" key="1">
    <source>
        <dbReference type="EMBL" id="SFQ78818.1"/>
    </source>
</evidence>